<dbReference type="Proteomes" id="UP000184172">
    <property type="component" value="Unassembled WGS sequence"/>
</dbReference>
<dbReference type="PROSITE" id="PS51257">
    <property type="entry name" value="PROKAR_LIPOPROTEIN"/>
    <property type="match status" value="1"/>
</dbReference>
<dbReference type="EMBL" id="FQYV01000028">
    <property type="protein sequence ID" value="SHJ84349.1"/>
    <property type="molecule type" value="Genomic_DNA"/>
</dbReference>
<name>A0A1M6MLM3_9FLAO</name>
<evidence type="ECO:0000313" key="2">
    <source>
        <dbReference type="Proteomes" id="UP000184172"/>
    </source>
</evidence>
<proteinExistence type="predicted"/>
<organism evidence="1 2">
    <name type="scientific">Aequorivita viscosa</name>
    <dbReference type="NCBI Taxonomy" id="797419"/>
    <lineage>
        <taxon>Bacteria</taxon>
        <taxon>Pseudomonadati</taxon>
        <taxon>Bacteroidota</taxon>
        <taxon>Flavobacteriia</taxon>
        <taxon>Flavobacteriales</taxon>
        <taxon>Flavobacteriaceae</taxon>
        <taxon>Aequorivita</taxon>
    </lineage>
</organism>
<accession>A0A1M6MLM3</accession>
<protein>
    <recommendedName>
        <fullName evidence="3">Lipoprotein</fullName>
    </recommendedName>
</protein>
<evidence type="ECO:0008006" key="3">
    <source>
        <dbReference type="Google" id="ProtNLM"/>
    </source>
</evidence>
<gene>
    <name evidence="1" type="ORF">SAMN04487908_12813</name>
</gene>
<evidence type="ECO:0000313" key="1">
    <source>
        <dbReference type="EMBL" id="SHJ84349.1"/>
    </source>
</evidence>
<sequence>MKKNIIRTLTTFALLTFIASCDRPECENTNLIFEKYSPDAKKYKDELVNQLAKVDRSKLTYWMDSYQEGKNSKYIHTHIQGDGLCAKIVLEINDSEKGIKGIIKNKGKGYHGAELENLKFDIRQDSSSTKFIFQEINGIID</sequence>
<dbReference type="AlphaFoldDB" id="A0A1M6MLM3"/>
<keyword evidence="2" id="KW-1185">Reference proteome</keyword>
<reference evidence="2" key="1">
    <citation type="submission" date="2016-11" db="EMBL/GenBank/DDBJ databases">
        <authorList>
            <person name="Varghese N."/>
            <person name="Submissions S."/>
        </authorList>
    </citation>
    <scope>NUCLEOTIDE SEQUENCE [LARGE SCALE GENOMIC DNA]</scope>
    <source>
        <strain evidence="2">DSM 26349</strain>
    </source>
</reference>
<dbReference type="OrthoDB" id="799144at2"/>
<dbReference type="RefSeq" id="WP_073221028.1">
    <property type="nucleotide sequence ID" value="NZ_FNNS01000038.1"/>
</dbReference>
<dbReference type="STRING" id="797419.SAMN05216556_1389"/>